<accession>A0AC61S9Q3</accession>
<comment type="caution">
    <text evidence="1">The sequence shown here is derived from an EMBL/GenBank/DDBJ whole genome shotgun (WGS) entry which is preliminary data.</text>
</comment>
<reference evidence="1" key="1">
    <citation type="submission" date="2018-09" db="EMBL/GenBank/DDBJ databases">
        <title>A genomic encyclopedia of anaerobic methanotrophic archaea.</title>
        <authorList>
            <person name="Skennerton C.T."/>
            <person name="Chadwick G.L."/>
            <person name="Laso-Perez R."/>
            <person name="Leu A.O."/>
            <person name="Speth D.R."/>
            <person name="Yu H."/>
            <person name="Morgan-Lang C."/>
            <person name="Hatzenpichler R."/>
            <person name="Goudeau D."/>
            <person name="Malmstrom R."/>
            <person name="Woyke T."/>
            <person name="Hallam S."/>
            <person name="Tyson G.W."/>
            <person name="Wegener G."/>
            <person name="Boetius A."/>
            <person name="Orphan V.J."/>
        </authorList>
    </citation>
    <scope>NUCLEOTIDE SEQUENCE</scope>
    <source>
        <strain evidence="1">CONS3730D10UFb2</strain>
    </source>
</reference>
<name>A0AC61S9Q3_9EURY</name>
<sequence>VHLYNSFHIMCPYFHVNFIQFFFFLCNITLGHCTDHIQDIAGNGQMQKEKVLTLEVRSFTEFAVYLLGKESGASSC</sequence>
<feature type="non-terminal residue" evidence="1">
    <location>
        <position position="1"/>
    </location>
</feature>
<proteinExistence type="predicted"/>
<dbReference type="EMBL" id="QYBA01000187">
    <property type="protein sequence ID" value="TKY91482.1"/>
    <property type="molecule type" value="Genomic_DNA"/>
</dbReference>
<evidence type="ECO:0000313" key="2">
    <source>
        <dbReference type="Proteomes" id="UP000315423"/>
    </source>
</evidence>
<evidence type="ECO:0000313" key="1">
    <source>
        <dbReference type="EMBL" id="TKY91482.1"/>
    </source>
</evidence>
<dbReference type="Proteomes" id="UP000315423">
    <property type="component" value="Unassembled WGS sequence"/>
</dbReference>
<organism evidence="1 2">
    <name type="scientific">Candidatus Methanomarinus sp</name>
    <dbReference type="NCBI Taxonomy" id="3386244"/>
    <lineage>
        <taxon>Archaea</taxon>
        <taxon>Methanobacteriati</taxon>
        <taxon>Methanobacteriota</taxon>
        <taxon>Stenosarchaea group</taxon>
        <taxon>Methanomicrobia</taxon>
        <taxon>Methanosarcinales</taxon>
        <taxon>ANME-2 cluster</taxon>
        <taxon>Candidatus Methanocomedenaceae</taxon>
        <taxon>Candidatus Methanomarinus</taxon>
    </lineage>
</organism>
<gene>
    <name evidence="1" type="ORF">C5S46_05560</name>
</gene>
<protein>
    <submittedName>
        <fullName evidence="1">Uncharacterized protein</fullName>
    </submittedName>
</protein>